<protein>
    <submittedName>
        <fullName evidence="1">Uncharacterized protein</fullName>
    </submittedName>
</protein>
<gene>
    <name evidence="1" type="ORF">MENTE1834_LOCUS18731</name>
</gene>
<proteinExistence type="predicted"/>
<name>A0ACB0Z0Q2_MELEN</name>
<keyword evidence="2" id="KW-1185">Reference proteome</keyword>
<accession>A0ACB0Z0Q2</accession>
<comment type="caution">
    <text evidence="1">The sequence shown here is derived from an EMBL/GenBank/DDBJ whole genome shotgun (WGS) entry which is preliminary data.</text>
</comment>
<dbReference type="EMBL" id="CAVMJV010000021">
    <property type="protein sequence ID" value="CAK5070756.1"/>
    <property type="molecule type" value="Genomic_DNA"/>
</dbReference>
<reference evidence="1" key="1">
    <citation type="submission" date="2023-11" db="EMBL/GenBank/DDBJ databases">
        <authorList>
            <person name="Poullet M."/>
        </authorList>
    </citation>
    <scope>NUCLEOTIDE SEQUENCE</scope>
    <source>
        <strain evidence="1">E1834</strain>
    </source>
</reference>
<evidence type="ECO:0000313" key="2">
    <source>
        <dbReference type="Proteomes" id="UP001497535"/>
    </source>
</evidence>
<organism evidence="1 2">
    <name type="scientific">Meloidogyne enterolobii</name>
    <name type="common">Root-knot nematode worm</name>
    <name type="synonym">Meloidogyne mayaguensis</name>
    <dbReference type="NCBI Taxonomy" id="390850"/>
    <lineage>
        <taxon>Eukaryota</taxon>
        <taxon>Metazoa</taxon>
        <taxon>Ecdysozoa</taxon>
        <taxon>Nematoda</taxon>
        <taxon>Chromadorea</taxon>
        <taxon>Rhabditida</taxon>
        <taxon>Tylenchina</taxon>
        <taxon>Tylenchomorpha</taxon>
        <taxon>Tylenchoidea</taxon>
        <taxon>Meloidogynidae</taxon>
        <taxon>Meloidogyninae</taxon>
        <taxon>Meloidogyne</taxon>
    </lineage>
</organism>
<dbReference type="Proteomes" id="UP001497535">
    <property type="component" value="Unassembled WGS sequence"/>
</dbReference>
<evidence type="ECO:0000313" key="1">
    <source>
        <dbReference type="EMBL" id="CAK5070756.1"/>
    </source>
</evidence>
<sequence length="296" mass="33114">MLKKVFLFFSRSIYPDLLNSVSASDIRPSFSSNKCSTSSFVISFFVYIIFKISNIVSVILSFMPPISNNSFCTSLNSILFSTSFSSSCNFVILSIGILSIVILSLVFLSFFGLTVILSFVFSSVVVLSIAILSIVSLSFAILFVVILSFAILSVVSLSLISSKFFCSSVISTLFCTLFFISFSQSCIFKIICMFFNVRFFTCISSELIKFSINFLTFAVSFFSVFITFTSNERSILLNSSSFSSHFSLKWFRMLSNVFSIVLSSKINSSKFSLLILLIKSIFWNFPNFCSKSSLLK</sequence>